<keyword evidence="4" id="KW-0732">Signal</keyword>
<name>A0AAF0ZAN4_9CHRO</name>
<organism evidence="5">
    <name type="scientific">Cyanobacterium aponinum AL20115</name>
    <dbReference type="NCBI Taxonomy" id="3090662"/>
    <lineage>
        <taxon>Bacteria</taxon>
        <taxon>Bacillati</taxon>
        <taxon>Cyanobacteriota</taxon>
        <taxon>Cyanophyceae</taxon>
        <taxon>Oscillatoriophycideae</taxon>
        <taxon>Chroococcales</taxon>
        <taxon>Geminocystaceae</taxon>
        <taxon>Cyanobacterium</taxon>
    </lineage>
</organism>
<dbReference type="InterPro" id="IPR011990">
    <property type="entry name" value="TPR-like_helical_dom_sf"/>
</dbReference>
<evidence type="ECO:0000256" key="1">
    <source>
        <dbReference type="ARBA" id="ARBA00022737"/>
    </source>
</evidence>
<dbReference type="RefSeq" id="WP_320001937.1">
    <property type="nucleotide sequence ID" value="NZ_CP138348.1"/>
</dbReference>
<evidence type="ECO:0000256" key="3">
    <source>
        <dbReference type="PROSITE-ProRule" id="PRU00339"/>
    </source>
</evidence>
<keyword evidence="1" id="KW-0677">Repeat</keyword>
<evidence type="ECO:0000256" key="2">
    <source>
        <dbReference type="ARBA" id="ARBA00022803"/>
    </source>
</evidence>
<accession>A0AAF0ZAN4</accession>
<feature type="chain" id="PRO_5042226527" evidence="4">
    <location>
        <begin position="22"/>
        <end position="267"/>
    </location>
</feature>
<dbReference type="SMART" id="SM00028">
    <property type="entry name" value="TPR"/>
    <property type="match status" value="5"/>
</dbReference>
<dbReference type="Pfam" id="PF13174">
    <property type="entry name" value="TPR_6"/>
    <property type="match status" value="1"/>
</dbReference>
<dbReference type="InterPro" id="IPR019734">
    <property type="entry name" value="TPR_rpt"/>
</dbReference>
<dbReference type="Pfam" id="PF00515">
    <property type="entry name" value="TPR_1"/>
    <property type="match status" value="2"/>
</dbReference>
<feature type="repeat" description="TPR" evidence="3">
    <location>
        <begin position="104"/>
        <end position="137"/>
    </location>
</feature>
<dbReference type="GO" id="GO:0046813">
    <property type="term" value="P:receptor-mediated virion attachment to host cell"/>
    <property type="evidence" value="ECO:0007669"/>
    <property type="project" value="TreeGrafter"/>
</dbReference>
<dbReference type="Gene3D" id="1.25.40.10">
    <property type="entry name" value="Tetratricopeptide repeat domain"/>
    <property type="match status" value="2"/>
</dbReference>
<keyword evidence="2 3" id="KW-0802">TPR repeat</keyword>
<gene>
    <name evidence="5" type="ORF">SAY89_04425</name>
</gene>
<dbReference type="InterPro" id="IPR050498">
    <property type="entry name" value="Ycf3"/>
</dbReference>
<evidence type="ECO:0000313" key="5">
    <source>
        <dbReference type="EMBL" id="WPF89521.1"/>
    </source>
</evidence>
<dbReference type="SUPFAM" id="SSF48452">
    <property type="entry name" value="TPR-like"/>
    <property type="match status" value="1"/>
</dbReference>
<feature type="signal peptide" evidence="4">
    <location>
        <begin position="1"/>
        <end position="21"/>
    </location>
</feature>
<dbReference type="EMBL" id="CP138348">
    <property type="protein sequence ID" value="WPF89521.1"/>
    <property type="molecule type" value="Genomic_DNA"/>
</dbReference>
<dbReference type="GO" id="GO:0009279">
    <property type="term" value="C:cell outer membrane"/>
    <property type="evidence" value="ECO:0007669"/>
    <property type="project" value="TreeGrafter"/>
</dbReference>
<dbReference type="PANTHER" id="PTHR44858">
    <property type="entry name" value="TETRATRICOPEPTIDE REPEAT PROTEIN 6"/>
    <property type="match status" value="1"/>
</dbReference>
<dbReference type="PROSITE" id="PS50005">
    <property type="entry name" value="TPR"/>
    <property type="match status" value="3"/>
</dbReference>
<dbReference type="PROSITE" id="PS50293">
    <property type="entry name" value="TPR_REGION"/>
    <property type="match status" value="2"/>
</dbReference>
<dbReference type="PANTHER" id="PTHR44858:SF1">
    <property type="entry name" value="UDP-N-ACETYLGLUCOSAMINE--PEPTIDE N-ACETYLGLUCOSAMINYLTRANSFERASE SPINDLY-RELATED"/>
    <property type="match status" value="1"/>
</dbReference>
<proteinExistence type="predicted"/>
<evidence type="ECO:0000256" key="4">
    <source>
        <dbReference type="SAM" id="SignalP"/>
    </source>
</evidence>
<dbReference type="Pfam" id="PF13432">
    <property type="entry name" value="TPR_16"/>
    <property type="match status" value="1"/>
</dbReference>
<feature type="repeat" description="TPR" evidence="3">
    <location>
        <begin position="138"/>
        <end position="171"/>
    </location>
</feature>
<reference evidence="5" key="1">
    <citation type="submission" date="2023-11" db="EMBL/GenBank/DDBJ databases">
        <title>Genome sequence of Cyanobacterium aponinum BCRC AL20115.</title>
        <authorList>
            <person name="Chang H.-Y."/>
            <person name="Lin K.-M."/>
            <person name="Hsueh H.-T."/>
            <person name="Chu H.-A."/>
            <person name="Kuo C.-H."/>
        </authorList>
    </citation>
    <scope>NUCLEOTIDE SEQUENCE</scope>
    <source>
        <strain evidence="5">AL20115</strain>
    </source>
</reference>
<sequence>MIRFFITLLICLSLFISPVIAEENINIPTEAQLQAGEEIARQAIEATEKGDFILAEKFWTELINEFPSNPAVWSNRGNARVSQNKIAEAIGDYNESIKLAPDAPDPYLNRGVAYEGLGKYQDAIADYQKVLELDPEDAMAYNNLGNANAGLENWDEAVKYYHKATELAPNFAFASANESLALYQLGRKQEALTKMRNIVRKYPMFPDMRAALTAVLWEEGKQGEAESNWVATVGMDSRYKNVEWLKEVRRWPPKMIVALENFLTLDN</sequence>
<protein>
    <submittedName>
        <fullName evidence="5">Tetratricopeptide repeat protein</fullName>
    </submittedName>
</protein>
<feature type="repeat" description="TPR" evidence="3">
    <location>
        <begin position="70"/>
        <end position="103"/>
    </location>
</feature>
<dbReference type="AlphaFoldDB" id="A0AAF0ZAN4"/>